<sequence>MEPPTDDYGLIAPISLPPDGHAPGGVSGPAEYDGFFRIHHTEVSDAAWVTQVLSVTRGVTDDLPDTTLDEAERADLLDGITLLLQHALRVSSDQ</sequence>
<reference evidence="2" key="1">
    <citation type="journal article" date="2019" name="Int. J. Syst. Evol. Microbiol.">
        <title>The Global Catalogue of Microorganisms (GCM) 10K type strain sequencing project: providing services to taxonomists for standard genome sequencing and annotation.</title>
        <authorList>
            <consortium name="The Broad Institute Genomics Platform"/>
            <consortium name="The Broad Institute Genome Sequencing Center for Infectious Disease"/>
            <person name="Wu L."/>
            <person name="Ma J."/>
        </authorList>
    </citation>
    <scope>NUCLEOTIDE SEQUENCE [LARGE SCALE GENOMIC DNA]</scope>
    <source>
        <strain evidence="2">CCM 7224</strain>
    </source>
</reference>
<evidence type="ECO:0000313" key="2">
    <source>
        <dbReference type="Proteomes" id="UP001595834"/>
    </source>
</evidence>
<dbReference type="Proteomes" id="UP001595834">
    <property type="component" value="Unassembled WGS sequence"/>
</dbReference>
<dbReference type="RefSeq" id="WP_344377778.1">
    <property type="nucleotide sequence ID" value="NZ_BAAASQ010000019.1"/>
</dbReference>
<evidence type="ECO:0000313" key="1">
    <source>
        <dbReference type="EMBL" id="MFC4961222.1"/>
    </source>
</evidence>
<comment type="caution">
    <text evidence="1">The sequence shown here is derived from an EMBL/GenBank/DDBJ whole genome shotgun (WGS) entry which is preliminary data.</text>
</comment>
<proteinExistence type="predicted"/>
<organism evidence="1 2">
    <name type="scientific">Streptomyces mauvecolor</name>
    <dbReference type="NCBI Taxonomy" id="58345"/>
    <lineage>
        <taxon>Bacteria</taxon>
        <taxon>Bacillati</taxon>
        <taxon>Actinomycetota</taxon>
        <taxon>Actinomycetes</taxon>
        <taxon>Kitasatosporales</taxon>
        <taxon>Streptomycetaceae</taxon>
        <taxon>Streptomyces</taxon>
    </lineage>
</organism>
<protein>
    <submittedName>
        <fullName evidence="1">Uncharacterized protein</fullName>
    </submittedName>
</protein>
<dbReference type="EMBL" id="JBHSIZ010000045">
    <property type="protein sequence ID" value="MFC4961222.1"/>
    <property type="molecule type" value="Genomic_DNA"/>
</dbReference>
<gene>
    <name evidence="1" type="ORF">ACFPFX_33525</name>
</gene>
<name>A0ABV9UXX4_9ACTN</name>
<accession>A0ABV9UXX4</accession>
<keyword evidence="2" id="KW-1185">Reference proteome</keyword>